<reference evidence="2 3" key="1">
    <citation type="journal article" date="2015" name="Genome Announc.">
        <title>Complete Genome Sequence of Methylobacterium aquaticum Strain 22A, Isolated from Racomitrium japonicum Moss.</title>
        <authorList>
            <person name="Tani A."/>
            <person name="Ogura Y."/>
            <person name="Hayashi T."/>
            <person name="Kimbara K."/>
        </authorList>
    </citation>
    <scope>NUCLEOTIDE SEQUENCE [LARGE SCALE GENOMIC DNA]</scope>
    <source>
        <strain evidence="2 3">MA-22A</strain>
    </source>
</reference>
<dbReference type="RefSeq" id="WP_060847551.1">
    <property type="nucleotide sequence ID" value="NZ_AP014704.1"/>
</dbReference>
<dbReference type="Proteomes" id="UP000061432">
    <property type="component" value="Chromosome"/>
</dbReference>
<evidence type="ECO:0000256" key="1">
    <source>
        <dbReference type="SAM" id="SignalP"/>
    </source>
</evidence>
<dbReference type="AlphaFoldDB" id="A0A0C6FCZ6"/>
<keyword evidence="1" id="KW-0732">Signal</keyword>
<gene>
    <name evidence="2" type="ORF">Maq22A_c16415</name>
</gene>
<dbReference type="PATRIC" id="fig|270351.10.peg.3157"/>
<sequence length="79" mass="8548">MRALLAALLLLTALPARADDAASCRDGIAMIKAELAKAPAEAVAKTLKKELRVAERELGEKEYDECLDAVRDARRALGR</sequence>
<reference evidence="3" key="2">
    <citation type="submission" date="2015-01" db="EMBL/GenBank/DDBJ databases">
        <title>Complete genome sequence of Methylobacterium aquaticum strain 22A.</title>
        <authorList>
            <person name="Tani A."/>
            <person name="Ogura Y."/>
            <person name="Hayashi T."/>
        </authorList>
    </citation>
    <scope>NUCLEOTIDE SEQUENCE [LARGE SCALE GENOMIC DNA]</scope>
    <source>
        <strain evidence="3">MA-22A</strain>
    </source>
</reference>
<dbReference type="OrthoDB" id="8265749at2"/>
<feature type="chain" id="PRO_5002199709" description="Histidine kinase" evidence="1">
    <location>
        <begin position="19"/>
        <end position="79"/>
    </location>
</feature>
<name>A0A0C6FCZ6_9HYPH</name>
<feature type="signal peptide" evidence="1">
    <location>
        <begin position="1"/>
        <end position="18"/>
    </location>
</feature>
<dbReference type="KEGG" id="maqu:Maq22A_c16415"/>
<dbReference type="EMBL" id="AP014704">
    <property type="protein sequence ID" value="BAQ46413.1"/>
    <property type="molecule type" value="Genomic_DNA"/>
</dbReference>
<protein>
    <recommendedName>
        <fullName evidence="4">Histidine kinase</fullName>
    </recommendedName>
</protein>
<evidence type="ECO:0008006" key="4">
    <source>
        <dbReference type="Google" id="ProtNLM"/>
    </source>
</evidence>
<proteinExistence type="predicted"/>
<dbReference type="STRING" id="270351.Maq22A_c16415"/>
<accession>A0A0C6FCZ6</accession>
<evidence type="ECO:0000313" key="3">
    <source>
        <dbReference type="Proteomes" id="UP000061432"/>
    </source>
</evidence>
<evidence type="ECO:0000313" key="2">
    <source>
        <dbReference type="EMBL" id="BAQ46413.1"/>
    </source>
</evidence>
<organism evidence="2 3">
    <name type="scientific">Methylobacterium aquaticum</name>
    <dbReference type="NCBI Taxonomy" id="270351"/>
    <lineage>
        <taxon>Bacteria</taxon>
        <taxon>Pseudomonadati</taxon>
        <taxon>Pseudomonadota</taxon>
        <taxon>Alphaproteobacteria</taxon>
        <taxon>Hyphomicrobiales</taxon>
        <taxon>Methylobacteriaceae</taxon>
        <taxon>Methylobacterium</taxon>
    </lineage>
</organism>